<dbReference type="PANTHER" id="PTHR47926:SF467">
    <property type="entry name" value="REPEAT-CONTAINING PROTEIN, PUTATIVE-RELATED"/>
    <property type="match status" value="1"/>
</dbReference>
<dbReference type="InterPro" id="IPR002885">
    <property type="entry name" value="PPR_rpt"/>
</dbReference>
<evidence type="ECO:0000313" key="4">
    <source>
        <dbReference type="EMBL" id="KAK9714644.1"/>
    </source>
</evidence>
<reference evidence="4" key="1">
    <citation type="submission" date="2024-03" db="EMBL/GenBank/DDBJ databases">
        <title>WGS assembly of Saponaria officinalis var. Norfolk2.</title>
        <authorList>
            <person name="Jenkins J."/>
            <person name="Shu S."/>
            <person name="Grimwood J."/>
            <person name="Barry K."/>
            <person name="Goodstein D."/>
            <person name="Schmutz J."/>
            <person name="Leebens-Mack J."/>
            <person name="Osbourn A."/>
        </authorList>
    </citation>
    <scope>NUCLEOTIDE SEQUENCE [LARGE SCALE GENOMIC DNA]</scope>
    <source>
        <strain evidence="4">JIC</strain>
    </source>
</reference>
<evidence type="ECO:0000256" key="2">
    <source>
        <dbReference type="ARBA" id="ARBA00061659"/>
    </source>
</evidence>
<feature type="repeat" description="PPR" evidence="3">
    <location>
        <begin position="385"/>
        <end position="419"/>
    </location>
</feature>
<organism evidence="4 5">
    <name type="scientific">Saponaria officinalis</name>
    <name type="common">Common soapwort</name>
    <name type="synonym">Lychnis saponaria</name>
    <dbReference type="NCBI Taxonomy" id="3572"/>
    <lineage>
        <taxon>Eukaryota</taxon>
        <taxon>Viridiplantae</taxon>
        <taxon>Streptophyta</taxon>
        <taxon>Embryophyta</taxon>
        <taxon>Tracheophyta</taxon>
        <taxon>Spermatophyta</taxon>
        <taxon>Magnoliopsida</taxon>
        <taxon>eudicotyledons</taxon>
        <taxon>Gunneridae</taxon>
        <taxon>Pentapetalae</taxon>
        <taxon>Caryophyllales</taxon>
        <taxon>Caryophyllaceae</taxon>
        <taxon>Caryophylleae</taxon>
        <taxon>Saponaria</taxon>
    </lineage>
</organism>
<evidence type="ECO:0008006" key="6">
    <source>
        <dbReference type="Google" id="ProtNLM"/>
    </source>
</evidence>
<dbReference type="GO" id="GO:0003723">
    <property type="term" value="F:RNA binding"/>
    <property type="evidence" value="ECO:0007669"/>
    <property type="project" value="InterPro"/>
</dbReference>
<dbReference type="InterPro" id="IPR046960">
    <property type="entry name" value="PPR_At4g14850-like_plant"/>
</dbReference>
<dbReference type="EMBL" id="JBDFQZ010000006">
    <property type="protein sequence ID" value="KAK9714644.1"/>
    <property type="molecule type" value="Genomic_DNA"/>
</dbReference>
<dbReference type="PROSITE" id="PS51375">
    <property type="entry name" value="PPR"/>
    <property type="match status" value="5"/>
</dbReference>
<dbReference type="Proteomes" id="UP001443914">
    <property type="component" value="Unassembled WGS sequence"/>
</dbReference>
<evidence type="ECO:0000256" key="3">
    <source>
        <dbReference type="PROSITE-ProRule" id="PRU00708"/>
    </source>
</evidence>
<gene>
    <name evidence="4" type="ORF">RND81_06G109000</name>
</gene>
<keyword evidence="5" id="KW-1185">Reference proteome</keyword>
<protein>
    <recommendedName>
        <fullName evidence="6">Chlororespiratory reduction 4</fullName>
    </recommendedName>
</protein>
<dbReference type="InterPro" id="IPR011990">
    <property type="entry name" value="TPR-like_helical_dom_sf"/>
</dbReference>
<dbReference type="FunFam" id="1.25.40.10:FF:000334">
    <property type="entry name" value="Pentatricopeptide repeat-containing protein"/>
    <property type="match status" value="1"/>
</dbReference>
<proteinExistence type="inferred from homology"/>
<keyword evidence="1" id="KW-0677">Repeat</keyword>
<feature type="repeat" description="PPR" evidence="3">
    <location>
        <begin position="420"/>
        <end position="450"/>
    </location>
</feature>
<sequence>MTHHLLLQNKHLITSPPLITLLKSCKSLTCFQQIHVHIIHKGLHNDNYLITNFISRFFDNFNKNNNNKNSVFCIDYPTSIFNIVDIRNDCLCNAFFKGVCDHSCLVFSLSIFSDLRVSGFCPDKYTFPPLIKRCSNEFNGLLGFGVHGLLIKYGIEDDVFVGSSLVDFYGKCRLLGDAQKVFDEISVRNVVSWTTLVVACVNFGELGIARKVFDDMPKRNSVSWNVMISGYVKQGELDEARRLFDEMPFKNVVSFTTMIDGYAKSGNMACAKVLFGQCLEKDCFLWSALISGYAQNGQPEEAVTTFMEMLRSKTRPDEFIMVSVMSACGQLGNLQLAKELDSYVMNRNSFDRCRPHVVAALVDMNAKCGNMDRAMYLFNSMPKRDLISYCSMIQCYSLHSQGSNAINLFHSMLSEGIVPDSVAFTVVLIACSRSRLVEEGYRLFDLMRNKYSITPSADHYACMVDLLGRSGHLEAAYDVLRAMPVELHPEAWGALLGACRLHSNTELAEVVARKLVEIEPCNGGNLVLLSNVYASADRWLDVSNVRDHMEGRGLRIMAGRSWVKSKEHISLTHLKDNS</sequence>
<dbReference type="GO" id="GO:0009451">
    <property type="term" value="P:RNA modification"/>
    <property type="evidence" value="ECO:0007669"/>
    <property type="project" value="InterPro"/>
</dbReference>
<evidence type="ECO:0000256" key="1">
    <source>
        <dbReference type="ARBA" id="ARBA00022737"/>
    </source>
</evidence>
<dbReference type="NCBIfam" id="TIGR00756">
    <property type="entry name" value="PPR"/>
    <property type="match status" value="5"/>
</dbReference>
<evidence type="ECO:0000313" key="5">
    <source>
        <dbReference type="Proteomes" id="UP001443914"/>
    </source>
</evidence>
<feature type="repeat" description="PPR" evidence="3">
    <location>
        <begin position="189"/>
        <end position="219"/>
    </location>
</feature>
<comment type="caution">
    <text evidence="4">The sequence shown here is derived from an EMBL/GenBank/DDBJ whole genome shotgun (WGS) entry which is preliminary data.</text>
</comment>
<dbReference type="Pfam" id="PF01535">
    <property type="entry name" value="PPR"/>
    <property type="match status" value="9"/>
</dbReference>
<dbReference type="PANTHER" id="PTHR47926">
    <property type="entry name" value="PENTATRICOPEPTIDE REPEAT-CONTAINING PROTEIN"/>
    <property type="match status" value="1"/>
</dbReference>
<dbReference type="AlphaFoldDB" id="A0AAW1KAH7"/>
<dbReference type="Pfam" id="PF20431">
    <property type="entry name" value="E_motif"/>
    <property type="match status" value="1"/>
</dbReference>
<feature type="repeat" description="PPR" evidence="3">
    <location>
        <begin position="282"/>
        <end position="316"/>
    </location>
</feature>
<feature type="repeat" description="PPR" evidence="3">
    <location>
        <begin position="220"/>
        <end position="254"/>
    </location>
</feature>
<accession>A0AAW1KAH7</accession>
<dbReference type="InterPro" id="IPR046848">
    <property type="entry name" value="E_motif"/>
</dbReference>
<comment type="similarity">
    <text evidence="2">Belongs to the PPR family. PCMP-E subfamily.</text>
</comment>
<dbReference type="FunFam" id="1.25.40.10:FF:000125">
    <property type="entry name" value="Pentatricopeptide repeat-containing protein"/>
    <property type="match status" value="1"/>
</dbReference>
<dbReference type="Gene3D" id="1.25.40.10">
    <property type="entry name" value="Tetratricopeptide repeat domain"/>
    <property type="match status" value="3"/>
</dbReference>
<dbReference type="GO" id="GO:0048731">
    <property type="term" value="P:system development"/>
    <property type="evidence" value="ECO:0007669"/>
    <property type="project" value="UniProtKB-ARBA"/>
</dbReference>
<name>A0AAW1KAH7_SAPOF</name>